<accession>A0A1V9XC77</accession>
<keyword evidence="2" id="KW-1185">Reference proteome</keyword>
<evidence type="ECO:0000313" key="2">
    <source>
        <dbReference type="Proteomes" id="UP000192247"/>
    </source>
</evidence>
<evidence type="ECO:0000313" key="1">
    <source>
        <dbReference type="EMBL" id="OQR71144.1"/>
    </source>
</evidence>
<dbReference type="InParanoid" id="A0A1V9XC77"/>
<proteinExistence type="predicted"/>
<organism evidence="1 2">
    <name type="scientific">Tropilaelaps mercedesae</name>
    <dbReference type="NCBI Taxonomy" id="418985"/>
    <lineage>
        <taxon>Eukaryota</taxon>
        <taxon>Metazoa</taxon>
        <taxon>Ecdysozoa</taxon>
        <taxon>Arthropoda</taxon>
        <taxon>Chelicerata</taxon>
        <taxon>Arachnida</taxon>
        <taxon>Acari</taxon>
        <taxon>Parasitiformes</taxon>
        <taxon>Mesostigmata</taxon>
        <taxon>Gamasina</taxon>
        <taxon>Dermanyssoidea</taxon>
        <taxon>Laelapidae</taxon>
        <taxon>Tropilaelaps</taxon>
    </lineage>
</organism>
<dbReference type="AlphaFoldDB" id="A0A1V9XC77"/>
<protein>
    <submittedName>
        <fullName evidence="1">Uncharacterized protein</fullName>
    </submittedName>
</protein>
<comment type="caution">
    <text evidence="1">The sequence shown here is derived from an EMBL/GenBank/DDBJ whole genome shotgun (WGS) entry which is preliminary data.</text>
</comment>
<reference evidence="1 2" key="1">
    <citation type="journal article" date="2017" name="Gigascience">
        <title>Draft genome of the honey bee ectoparasitic mite, Tropilaelaps mercedesae, is shaped by the parasitic life history.</title>
        <authorList>
            <person name="Dong X."/>
            <person name="Armstrong S.D."/>
            <person name="Xia D."/>
            <person name="Makepeace B.L."/>
            <person name="Darby A.C."/>
            <person name="Kadowaki T."/>
        </authorList>
    </citation>
    <scope>NUCLEOTIDE SEQUENCE [LARGE SCALE GENOMIC DNA]</scope>
    <source>
        <strain evidence="1">Wuxi-XJTLU</strain>
    </source>
</reference>
<name>A0A1V9XC77_9ACAR</name>
<gene>
    <name evidence="1" type="ORF">BIW11_04027</name>
</gene>
<dbReference type="Proteomes" id="UP000192247">
    <property type="component" value="Unassembled WGS sequence"/>
</dbReference>
<sequence length="161" mass="17401">MFVILGWKAREGADRTTKATIKFLIDTYNLFALLCTQYTEVNDLADCSASTTINIRFRGTLPGNFTGDRSSSSLSAAQTKHARSPTRLADVLESNCAAIATVRIYVVSDEHGEPTADGSGKMDRVAASPSKISVAVTTHGSRPGEPFYFVPSSGKTVLYEW</sequence>
<dbReference type="EMBL" id="MNPL01015293">
    <property type="protein sequence ID" value="OQR71144.1"/>
    <property type="molecule type" value="Genomic_DNA"/>
</dbReference>